<dbReference type="SUPFAM" id="SSF52540">
    <property type="entry name" value="P-loop containing nucleoside triphosphate hydrolases"/>
    <property type="match status" value="1"/>
</dbReference>
<dbReference type="SMART" id="SM00248">
    <property type="entry name" value="ANK"/>
    <property type="match status" value="3"/>
</dbReference>
<dbReference type="InterPro" id="IPR002048">
    <property type="entry name" value="EF_hand_dom"/>
</dbReference>
<dbReference type="PROSITE" id="PS50297">
    <property type="entry name" value="ANK_REP_REGION"/>
    <property type="match status" value="2"/>
</dbReference>
<keyword evidence="5" id="KW-0040">ANK repeat</keyword>
<evidence type="ECO:0000256" key="2">
    <source>
        <dbReference type="ARBA" id="ARBA00022741"/>
    </source>
</evidence>
<name>A0ABD3MFZ1_9STRA</name>
<dbReference type="Gene3D" id="1.10.238.10">
    <property type="entry name" value="EF-hand"/>
    <property type="match status" value="1"/>
</dbReference>
<dbReference type="Pfam" id="PF12796">
    <property type="entry name" value="Ank_2"/>
    <property type="match status" value="2"/>
</dbReference>
<keyword evidence="3 6" id="KW-0418">Kinase</keyword>
<dbReference type="EMBL" id="JALLBG020000147">
    <property type="protein sequence ID" value="KAL3761798.1"/>
    <property type="molecule type" value="Genomic_DNA"/>
</dbReference>
<dbReference type="SUPFAM" id="SSF47473">
    <property type="entry name" value="EF-hand"/>
    <property type="match status" value="1"/>
</dbReference>
<protein>
    <recommendedName>
        <fullName evidence="7">EF-hand domain-containing protein</fullName>
    </recommendedName>
</protein>
<evidence type="ECO:0000256" key="3">
    <source>
        <dbReference type="ARBA" id="ARBA00022777"/>
    </source>
</evidence>
<dbReference type="Gene3D" id="3.40.50.300">
    <property type="entry name" value="P-loop containing nucleotide triphosphate hydrolases"/>
    <property type="match status" value="1"/>
</dbReference>
<dbReference type="SUPFAM" id="SSF48403">
    <property type="entry name" value="Ankyrin repeat"/>
    <property type="match status" value="1"/>
</dbReference>
<dbReference type="PROSITE" id="PS50088">
    <property type="entry name" value="ANK_REPEAT"/>
    <property type="match status" value="2"/>
</dbReference>
<dbReference type="PRINTS" id="PR00094">
    <property type="entry name" value="ADENYLTKNASE"/>
</dbReference>
<reference evidence="8 9" key="1">
    <citation type="submission" date="2024-10" db="EMBL/GenBank/DDBJ databases">
        <title>Updated reference genomes for cyclostephanoid diatoms.</title>
        <authorList>
            <person name="Roberts W.R."/>
            <person name="Alverson A.J."/>
        </authorList>
    </citation>
    <scope>NUCLEOTIDE SEQUENCE [LARGE SCALE GENOMIC DNA]</scope>
    <source>
        <strain evidence="8 9">AJA232-27</strain>
    </source>
</reference>
<dbReference type="HAMAP" id="MF_00235">
    <property type="entry name" value="Adenylate_kinase_Adk"/>
    <property type="match status" value="1"/>
</dbReference>
<feature type="repeat" description="ANK" evidence="5">
    <location>
        <begin position="242"/>
        <end position="274"/>
    </location>
</feature>
<dbReference type="InterPro" id="IPR027417">
    <property type="entry name" value="P-loop_NTPase"/>
</dbReference>
<gene>
    <name evidence="8" type="ORF">ACHAWU_001314</name>
</gene>
<dbReference type="GO" id="GO:0000166">
    <property type="term" value="F:nucleotide binding"/>
    <property type="evidence" value="ECO:0007669"/>
    <property type="project" value="UniProtKB-KW"/>
</dbReference>
<dbReference type="GO" id="GO:0016301">
    <property type="term" value="F:kinase activity"/>
    <property type="evidence" value="ECO:0007669"/>
    <property type="project" value="UniProtKB-KW"/>
</dbReference>
<evidence type="ECO:0000313" key="9">
    <source>
        <dbReference type="Proteomes" id="UP001530293"/>
    </source>
</evidence>
<comment type="caution">
    <text evidence="8">The sequence shown here is derived from an EMBL/GenBank/DDBJ whole genome shotgun (WGS) entry which is preliminary data.</text>
</comment>
<dbReference type="PANTHER" id="PTHR23359">
    <property type="entry name" value="NUCLEOTIDE KINASE"/>
    <property type="match status" value="1"/>
</dbReference>
<dbReference type="PROSITE" id="PS00018">
    <property type="entry name" value="EF_HAND_1"/>
    <property type="match status" value="1"/>
</dbReference>
<dbReference type="InterPro" id="IPR011992">
    <property type="entry name" value="EF-hand-dom_pair"/>
</dbReference>
<keyword evidence="2" id="KW-0547">Nucleotide-binding</keyword>
<dbReference type="InterPro" id="IPR018247">
    <property type="entry name" value="EF_Hand_1_Ca_BS"/>
</dbReference>
<accession>A0ABD3MFZ1</accession>
<sequence>MSPTIAPTKAMLSIRAKTLPRLIPQPCSLNVNWTFINAVFAPSRRTRPANFTLAFAQSFSTTTRAPRIRWQQPLELEQHRRYHPTTYRGNNSNLDDLCKNHINLPVDDFADGCRFLHQVALGNIGEVKRIAASRRQLVNFKDYDRRTPLHIAASEGHLSICQILVQEGARINRCDRWGGSPLDDAHRHRHWHCVEYLRSLGGAFGSSSQATNFIAAASEGDDEEVATMLRLGNININEGDNDRRTALHAAAGNGHLTVIKLLCESGANVNVSDRWGGSPLDDAKFYGHKECEELLQKYGAKYGNTNTTMGREALIDLFDQHGKMRNGVMSLDWQDVSELLRSVGHEATDAVVRKLFQVVDVNNDGVIGKEEFLDQSDLFLQGRPARIILVVGGPGSGKGLLSERLVKECGVVHLSSGNLLREEVEAGTHLGKQVASIMKSGGLVSSAIMVTLMQKKMKDHPGKRILLDGFPRSAQNAKDLVTLCGRPELALHLDCDDCILIERILARGKSGARADDNIHTALQRIRTYHKSHQVTMDFLRDERVPIVQLDCSAAPDVVWEQLSAVGRLMRQAVGHSNNAGS</sequence>
<evidence type="ECO:0000256" key="1">
    <source>
        <dbReference type="ARBA" id="ARBA00022679"/>
    </source>
</evidence>
<dbReference type="Pfam" id="PF00406">
    <property type="entry name" value="ADK"/>
    <property type="match status" value="1"/>
</dbReference>
<dbReference type="Proteomes" id="UP001530293">
    <property type="component" value="Unassembled WGS sequence"/>
</dbReference>
<evidence type="ECO:0000256" key="4">
    <source>
        <dbReference type="ARBA" id="ARBA00022837"/>
    </source>
</evidence>
<evidence type="ECO:0000256" key="5">
    <source>
        <dbReference type="PROSITE-ProRule" id="PRU00023"/>
    </source>
</evidence>
<dbReference type="PRINTS" id="PR01415">
    <property type="entry name" value="ANKYRIN"/>
</dbReference>
<keyword evidence="4" id="KW-0106">Calcium</keyword>
<dbReference type="InterPro" id="IPR033690">
    <property type="entry name" value="Adenylat_kinase_CS"/>
</dbReference>
<evidence type="ECO:0000256" key="6">
    <source>
        <dbReference type="RuleBase" id="RU003330"/>
    </source>
</evidence>
<dbReference type="CDD" id="cd01428">
    <property type="entry name" value="ADK"/>
    <property type="match status" value="1"/>
</dbReference>
<dbReference type="PROSITE" id="PS50222">
    <property type="entry name" value="EF_HAND_2"/>
    <property type="match status" value="1"/>
</dbReference>
<organism evidence="8 9">
    <name type="scientific">Discostella pseudostelligera</name>
    <dbReference type="NCBI Taxonomy" id="259834"/>
    <lineage>
        <taxon>Eukaryota</taxon>
        <taxon>Sar</taxon>
        <taxon>Stramenopiles</taxon>
        <taxon>Ochrophyta</taxon>
        <taxon>Bacillariophyta</taxon>
        <taxon>Coscinodiscophyceae</taxon>
        <taxon>Thalassiosirophycidae</taxon>
        <taxon>Stephanodiscales</taxon>
        <taxon>Stephanodiscaceae</taxon>
        <taxon>Discostella</taxon>
    </lineage>
</organism>
<dbReference type="AlphaFoldDB" id="A0ABD3MFZ1"/>
<keyword evidence="9" id="KW-1185">Reference proteome</keyword>
<dbReference type="InterPro" id="IPR036770">
    <property type="entry name" value="Ankyrin_rpt-contain_sf"/>
</dbReference>
<dbReference type="InterPro" id="IPR002110">
    <property type="entry name" value="Ankyrin_rpt"/>
</dbReference>
<proteinExistence type="inferred from homology"/>
<dbReference type="Gene3D" id="1.25.40.20">
    <property type="entry name" value="Ankyrin repeat-containing domain"/>
    <property type="match status" value="2"/>
</dbReference>
<dbReference type="CDD" id="cd00051">
    <property type="entry name" value="EFh"/>
    <property type="match status" value="1"/>
</dbReference>
<feature type="repeat" description="ANK" evidence="5">
    <location>
        <begin position="144"/>
        <end position="176"/>
    </location>
</feature>
<keyword evidence="1 6" id="KW-0808">Transferase</keyword>
<comment type="similarity">
    <text evidence="6">Belongs to the adenylate kinase family.</text>
</comment>
<dbReference type="PROSITE" id="PS00113">
    <property type="entry name" value="ADENYLATE_KINASE"/>
    <property type="match status" value="1"/>
</dbReference>
<evidence type="ECO:0000313" key="8">
    <source>
        <dbReference type="EMBL" id="KAL3761798.1"/>
    </source>
</evidence>
<dbReference type="InterPro" id="IPR000850">
    <property type="entry name" value="Adenylat/UMP-CMP_kin"/>
</dbReference>
<evidence type="ECO:0000259" key="7">
    <source>
        <dbReference type="PROSITE" id="PS50222"/>
    </source>
</evidence>
<feature type="domain" description="EF-hand" evidence="7">
    <location>
        <begin position="347"/>
        <end position="382"/>
    </location>
</feature>